<protein>
    <submittedName>
        <fullName evidence="2">Uncharacterized protein</fullName>
    </submittedName>
</protein>
<dbReference type="AlphaFoldDB" id="A0A4C1ZI71"/>
<name>A0A4C1ZI71_EUMVA</name>
<accession>A0A4C1ZI71</accession>
<gene>
    <name evidence="2" type="ORF">EVAR_99080_1</name>
</gene>
<sequence length="256" mass="27250">MRCGVMLAIQERHARRRPARPRRTPRAGGAGGVQVARQPSLQEAAESMRADGPPPPAPRPRPARLWINVSLVLRAGARPGYELGVGCVRAAPARPCACAPTRPLCAPRATVCALVGVRVCAVCAVSAVCAVCAVCVCACAALHFPSCESSFARLIQNPRARGGRRRRLGIGAHGGRRSLAKLIIRLRELELMEGEDEGVSPRNYPLLDETSSGSCSFMSIPWECGVPPAAPLRSRAAAGDCTRTLLQENNFPFTAE</sequence>
<organism evidence="2 3">
    <name type="scientific">Eumeta variegata</name>
    <name type="common">Bagworm moth</name>
    <name type="synonym">Eumeta japonica</name>
    <dbReference type="NCBI Taxonomy" id="151549"/>
    <lineage>
        <taxon>Eukaryota</taxon>
        <taxon>Metazoa</taxon>
        <taxon>Ecdysozoa</taxon>
        <taxon>Arthropoda</taxon>
        <taxon>Hexapoda</taxon>
        <taxon>Insecta</taxon>
        <taxon>Pterygota</taxon>
        <taxon>Neoptera</taxon>
        <taxon>Endopterygota</taxon>
        <taxon>Lepidoptera</taxon>
        <taxon>Glossata</taxon>
        <taxon>Ditrysia</taxon>
        <taxon>Tineoidea</taxon>
        <taxon>Psychidae</taxon>
        <taxon>Oiketicinae</taxon>
        <taxon>Eumeta</taxon>
    </lineage>
</organism>
<dbReference type="Proteomes" id="UP000299102">
    <property type="component" value="Unassembled WGS sequence"/>
</dbReference>
<evidence type="ECO:0000313" key="2">
    <source>
        <dbReference type="EMBL" id="GBP88176.1"/>
    </source>
</evidence>
<evidence type="ECO:0000256" key="1">
    <source>
        <dbReference type="SAM" id="MobiDB-lite"/>
    </source>
</evidence>
<comment type="caution">
    <text evidence="2">The sequence shown here is derived from an EMBL/GenBank/DDBJ whole genome shotgun (WGS) entry which is preliminary data.</text>
</comment>
<reference evidence="2 3" key="1">
    <citation type="journal article" date="2019" name="Commun. Biol.">
        <title>The bagworm genome reveals a unique fibroin gene that provides high tensile strength.</title>
        <authorList>
            <person name="Kono N."/>
            <person name="Nakamura H."/>
            <person name="Ohtoshi R."/>
            <person name="Tomita M."/>
            <person name="Numata K."/>
            <person name="Arakawa K."/>
        </authorList>
    </citation>
    <scope>NUCLEOTIDE SEQUENCE [LARGE SCALE GENOMIC DNA]</scope>
</reference>
<feature type="region of interest" description="Disordered" evidence="1">
    <location>
        <begin position="11"/>
        <end position="62"/>
    </location>
</feature>
<keyword evidence="3" id="KW-1185">Reference proteome</keyword>
<dbReference type="EMBL" id="BGZK01001912">
    <property type="protein sequence ID" value="GBP88176.1"/>
    <property type="molecule type" value="Genomic_DNA"/>
</dbReference>
<evidence type="ECO:0000313" key="3">
    <source>
        <dbReference type="Proteomes" id="UP000299102"/>
    </source>
</evidence>
<feature type="compositionally biased region" description="Basic residues" evidence="1">
    <location>
        <begin position="13"/>
        <end position="25"/>
    </location>
</feature>
<proteinExistence type="predicted"/>